<reference evidence="2" key="1">
    <citation type="journal article" date="2016" name="Genome Announc.">
        <title>Draft Genome Sequences of Five Rapidly Growing Mycobacterium Species, M. thermoresistibile, M. fortuitum subsp. acetamidolyticum, M. canariasense, M. brisbanense, and M. novocastrense.</title>
        <authorList>
            <person name="Katahira K."/>
            <person name="Ogura Y."/>
            <person name="Gotoh Y."/>
            <person name="Hayashi T."/>
        </authorList>
    </citation>
    <scope>NUCLEOTIDE SEQUENCE [LARGE SCALE GENOMIC DNA]</scope>
    <source>
        <strain evidence="2">JCM15298</strain>
    </source>
</reference>
<evidence type="ECO:0008006" key="3">
    <source>
        <dbReference type="Google" id="ProtNLM"/>
    </source>
</evidence>
<accession>A0A100WHW2</accession>
<keyword evidence="2" id="KW-1185">Reference proteome</keyword>
<dbReference type="Proteomes" id="UP000069443">
    <property type="component" value="Unassembled WGS sequence"/>
</dbReference>
<dbReference type="OrthoDB" id="9806039at2"/>
<evidence type="ECO:0000313" key="1">
    <source>
        <dbReference type="EMBL" id="GAS98199.1"/>
    </source>
</evidence>
<organism evidence="1 2">
    <name type="scientific">Mycolicibacterium canariasense</name>
    <name type="common">Mycobacterium canariasense</name>
    <dbReference type="NCBI Taxonomy" id="228230"/>
    <lineage>
        <taxon>Bacteria</taxon>
        <taxon>Bacillati</taxon>
        <taxon>Actinomycetota</taxon>
        <taxon>Actinomycetes</taxon>
        <taxon>Mycobacteriales</taxon>
        <taxon>Mycobacteriaceae</taxon>
        <taxon>Mycolicibacterium</taxon>
    </lineage>
</organism>
<name>A0A100WHW2_MYCCR</name>
<evidence type="ECO:0000313" key="2">
    <source>
        <dbReference type="Proteomes" id="UP000069443"/>
    </source>
</evidence>
<protein>
    <recommendedName>
        <fullName evidence="3">Helix-turn-helix domain-containing protein</fullName>
    </recommendedName>
</protein>
<proteinExistence type="predicted"/>
<reference evidence="2" key="2">
    <citation type="submission" date="2016-02" db="EMBL/GenBank/DDBJ databases">
        <title>Draft genome sequence of five rapidly growing Mycobacterium species.</title>
        <authorList>
            <person name="Katahira K."/>
            <person name="Gotou Y."/>
            <person name="Iida K."/>
            <person name="Ogura Y."/>
            <person name="Hayashi T."/>
        </authorList>
    </citation>
    <scope>NUCLEOTIDE SEQUENCE [LARGE SCALE GENOMIC DNA]</scope>
    <source>
        <strain evidence="2">JCM15298</strain>
    </source>
</reference>
<gene>
    <name evidence="1" type="ORF">RMCC_5164</name>
</gene>
<dbReference type="AlphaFoldDB" id="A0A100WHW2"/>
<dbReference type="EMBL" id="BCSY01000080">
    <property type="protein sequence ID" value="GAS98199.1"/>
    <property type="molecule type" value="Genomic_DNA"/>
</dbReference>
<sequence>MSSERLHNWSETATRLGGLSRTTVFALWKAGELGSVTIGSRRFSSDQQIRTYIARLESAQA</sequence>
<comment type="caution">
    <text evidence="1">The sequence shown here is derived from an EMBL/GenBank/DDBJ whole genome shotgun (WGS) entry which is preliminary data.</text>
</comment>